<proteinExistence type="predicted"/>
<evidence type="ECO:0000313" key="2">
    <source>
        <dbReference type="Proteomes" id="UP000503017"/>
    </source>
</evidence>
<accession>A0A6M7WQK3</accession>
<dbReference type="Proteomes" id="UP000503017">
    <property type="component" value="Chromosome"/>
</dbReference>
<dbReference type="AlphaFoldDB" id="A0A6M7WQK3"/>
<protein>
    <submittedName>
        <fullName evidence="1">Uncharacterized protein</fullName>
    </submittedName>
</protein>
<evidence type="ECO:0000313" key="1">
    <source>
        <dbReference type="EMBL" id="QKD04357.1"/>
    </source>
</evidence>
<name>A0A6M7WQK3_RHILI</name>
<organism evidence="1 2">
    <name type="scientific">Mesorhizobium loti R88b</name>
    <dbReference type="NCBI Taxonomy" id="935548"/>
    <lineage>
        <taxon>Bacteria</taxon>
        <taxon>Pseudomonadati</taxon>
        <taxon>Pseudomonadota</taxon>
        <taxon>Alphaproteobacteria</taxon>
        <taxon>Hyphomicrobiales</taxon>
        <taxon>Phyllobacteriaceae</taxon>
        <taxon>Mesorhizobium</taxon>
    </lineage>
</organism>
<reference evidence="1 2" key="1">
    <citation type="submission" date="2018-10" db="EMBL/GenBank/DDBJ databases">
        <authorList>
            <person name="Perry B.J."/>
            <person name="Sullivan J.T."/>
            <person name="Murphy R.J.T."/>
            <person name="Ramsay J.P."/>
            <person name="Ronson C.W."/>
        </authorList>
    </citation>
    <scope>NUCLEOTIDE SEQUENCE [LARGE SCALE GENOMIC DNA]</scope>
    <source>
        <strain evidence="1 2">R88b</strain>
    </source>
</reference>
<dbReference type="EMBL" id="CP033367">
    <property type="protein sequence ID" value="QKD04357.1"/>
    <property type="molecule type" value="Genomic_DNA"/>
</dbReference>
<gene>
    <name evidence="1" type="ORF">EB235_25100</name>
</gene>
<sequence length="60" mass="7090">MLMYAVRGTPDTPMPLDAAITERRQTCIQTLRFAGARVYRDTKWWRFKINWLGNLDSNQD</sequence>